<comment type="caution">
    <text evidence="2">The sequence shown here is derived from an EMBL/GenBank/DDBJ whole genome shotgun (WGS) entry which is preliminary data.</text>
</comment>
<evidence type="ECO:0000256" key="1">
    <source>
        <dbReference type="SAM" id="Phobius"/>
    </source>
</evidence>
<keyword evidence="1" id="KW-1133">Transmembrane helix</keyword>
<accession>A0A0M8P459</accession>
<dbReference type="EMBL" id="LHQQ01000055">
    <property type="protein sequence ID" value="KOS44758.1"/>
    <property type="molecule type" value="Genomic_DNA"/>
</dbReference>
<sequence length="103" mass="11764">MDPQYKPNNTNMPIYRSYIIDGYTEILFLFSMLVLLLLLGLLVVLIGGCRIGRWIKTACVSCNLSGSLRENEFTIHFVGGIRIFRHENLAARTVLDRSNEEVE</sequence>
<keyword evidence="3" id="KW-1185">Reference proteome</keyword>
<gene>
    <name evidence="2" type="ORF">ACN38_g4316</name>
</gene>
<evidence type="ECO:0000313" key="3">
    <source>
        <dbReference type="Proteomes" id="UP000037696"/>
    </source>
</evidence>
<evidence type="ECO:0000313" key="2">
    <source>
        <dbReference type="EMBL" id="KOS44758.1"/>
    </source>
</evidence>
<keyword evidence="1" id="KW-0812">Transmembrane</keyword>
<keyword evidence="1" id="KW-0472">Membrane</keyword>
<name>A0A0M8P459_9EURO</name>
<dbReference type="AlphaFoldDB" id="A0A0M8P459"/>
<organism evidence="2 3">
    <name type="scientific">Penicillium nordicum</name>
    <dbReference type="NCBI Taxonomy" id="229535"/>
    <lineage>
        <taxon>Eukaryota</taxon>
        <taxon>Fungi</taxon>
        <taxon>Dikarya</taxon>
        <taxon>Ascomycota</taxon>
        <taxon>Pezizomycotina</taxon>
        <taxon>Eurotiomycetes</taxon>
        <taxon>Eurotiomycetidae</taxon>
        <taxon>Eurotiales</taxon>
        <taxon>Aspergillaceae</taxon>
        <taxon>Penicillium</taxon>
    </lineage>
</organism>
<feature type="transmembrane region" description="Helical" evidence="1">
    <location>
        <begin position="26"/>
        <end position="46"/>
    </location>
</feature>
<dbReference type="Proteomes" id="UP000037696">
    <property type="component" value="Unassembled WGS sequence"/>
</dbReference>
<reference evidence="2 3" key="1">
    <citation type="submission" date="2015-08" db="EMBL/GenBank/DDBJ databases">
        <title>Genome sequencing of Penicillium nordicum.</title>
        <authorList>
            <person name="Nguyen H.D."/>
            <person name="Seifert K.A."/>
        </authorList>
    </citation>
    <scope>NUCLEOTIDE SEQUENCE [LARGE SCALE GENOMIC DNA]</scope>
    <source>
        <strain evidence="2 3">DAOMC 185683</strain>
    </source>
</reference>
<protein>
    <submittedName>
        <fullName evidence="2">Uncharacterized protein</fullName>
    </submittedName>
</protein>
<proteinExistence type="predicted"/>